<evidence type="ECO:0000313" key="1">
    <source>
        <dbReference type="EMBL" id="KAF3578896.1"/>
    </source>
</evidence>
<keyword evidence="2" id="KW-1185">Reference proteome</keyword>
<protein>
    <submittedName>
        <fullName evidence="1">Uncharacterized protein</fullName>
    </submittedName>
</protein>
<dbReference type="Proteomes" id="UP000266723">
    <property type="component" value="Unassembled WGS sequence"/>
</dbReference>
<name>A0ABQ7DNJ6_BRACR</name>
<comment type="caution">
    <text evidence="1">The sequence shown here is derived from an EMBL/GenBank/DDBJ whole genome shotgun (WGS) entry which is preliminary data.</text>
</comment>
<proteinExistence type="predicted"/>
<accession>A0ABQ7DNJ6</accession>
<sequence length="123" mass="14086">MSRQQAKTQLRLLEETQKSFSVFNLRCYSMCPFSSPVFHTTHLQQRLQTCQASPTHKESSHYAQMLSVLCIGSAYKKASDISSSQPKQSSVRYISLCYSSNDHRGTFKKAWHVWISSIGKQTF</sequence>
<gene>
    <name evidence="1" type="ORF">DY000_02031968</name>
</gene>
<organism evidence="1 2">
    <name type="scientific">Brassica cretica</name>
    <name type="common">Mustard</name>
    <dbReference type="NCBI Taxonomy" id="69181"/>
    <lineage>
        <taxon>Eukaryota</taxon>
        <taxon>Viridiplantae</taxon>
        <taxon>Streptophyta</taxon>
        <taxon>Embryophyta</taxon>
        <taxon>Tracheophyta</taxon>
        <taxon>Spermatophyta</taxon>
        <taxon>Magnoliopsida</taxon>
        <taxon>eudicotyledons</taxon>
        <taxon>Gunneridae</taxon>
        <taxon>Pentapetalae</taxon>
        <taxon>rosids</taxon>
        <taxon>malvids</taxon>
        <taxon>Brassicales</taxon>
        <taxon>Brassicaceae</taxon>
        <taxon>Brassiceae</taxon>
        <taxon>Brassica</taxon>
    </lineage>
</organism>
<dbReference type="EMBL" id="QGKV02000649">
    <property type="protein sequence ID" value="KAF3578896.1"/>
    <property type="molecule type" value="Genomic_DNA"/>
</dbReference>
<evidence type="ECO:0000313" key="2">
    <source>
        <dbReference type="Proteomes" id="UP000266723"/>
    </source>
</evidence>
<reference evidence="1 2" key="1">
    <citation type="journal article" date="2020" name="BMC Genomics">
        <title>Intraspecific diversification of the crop wild relative Brassica cretica Lam. using demographic model selection.</title>
        <authorList>
            <person name="Kioukis A."/>
            <person name="Michalopoulou V.A."/>
            <person name="Briers L."/>
            <person name="Pirintsos S."/>
            <person name="Studholme D.J."/>
            <person name="Pavlidis P."/>
            <person name="Sarris P.F."/>
        </authorList>
    </citation>
    <scope>NUCLEOTIDE SEQUENCE [LARGE SCALE GENOMIC DNA]</scope>
    <source>
        <strain evidence="2">cv. PFS-1207/04</strain>
    </source>
</reference>